<dbReference type="Pfam" id="PF00196">
    <property type="entry name" value="GerE"/>
    <property type="match status" value="1"/>
</dbReference>
<dbReference type="InterPro" id="IPR016032">
    <property type="entry name" value="Sig_transdc_resp-reg_C-effctor"/>
</dbReference>
<evidence type="ECO:0000256" key="1">
    <source>
        <dbReference type="ARBA" id="ARBA00022553"/>
    </source>
</evidence>
<evidence type="ECO:0000256" key="3">
    <source>
        <dbReference type="PROSITE-ProRule" id="PRU00169"/>
    </source>
</evidence>
<dbReference type="PROSITE" id="PS50110">
    <property type="entry name" value="RESPONSE_REGULATORY"/>
    <property type="match status" value="1"/>
</dbReference>
<gene>
    <name evidence="6" type="ORF">DSM107010_28450</name>
</gene>
<proteinExistence type="predicted"/>
<organism evidence="6 7">
    <name type="scientific">Chroococcidiopsis cubana SAG 39.79</name>
    <dbReference type="NCBI Taxonomy" id="388085"/>
    <lineage>
        <taxon>Bacteria</taxon>
        <taxon>Bacillati</taxon>
        <taxon>Cyanobacteriota</taxon>
        <taxon>Cyanophyceae</taxon>
        <taxon>Chroococcidiopsidales</taxon>
        <taxon>Chroococcidiopsidaceae</taxon>
        <taxon>Chroococcidiopsis</taxon>
    </lineage>
</organism>
<dbReference type="CDD" id="cd17535">
    <property type="entry name" value="REC_NarL-like"/>
    <property type="match status" value="1"/>
</dbReference>
<feature type="modified residue" description="4-aspartylphosphate" evidence="3">
    <location>
        <position position="66"/>
    </location>
</feature>
<protein>
    <submittedName>
        <fullName evidence="6">DNA-binding response regulator</fullName>
    </submittedName>
</protein>
<dbReference type="PANTHER" id="PTHR43214:SF43">
    <property type="entry name" value="TWO-COMPONENT RESPONSE REGULATOR"/>
    <property type="match status" value="1"/>
</dbReference>
<keyword evidence="1 3" id="KW-0597">Phosphoprotein</keyword>
<dbReference type="InterPro" id="IPR011006">
    <property type="entry name" value="CheY-like_superfamily"/>
</dbReference>
<dbReference type="Proteomes" id="UP000282574">
    <property type="component" value="Unassembled WGS sequence"/>
</dbReference>
<dbReference type="PANTHER" id="PTHR43214">
    <property type="entry name" value="TWO-COMPONENT RESPONSE REGULATOR"/>
    <property type="match status" value="1"/>
</dbReference>
<dbReference type="SUPFAM" id="SSF46894">
    <property type="entry name" value="C-terminal effector domain of the bipartite response regulators"/>
    <property type="match status" value="1"/>
</dbReference>
<reference evidence="6 7" key="1">
    <citation type="journal article" date="2019" name="Genome Biol. Evol.">
        <title>Day and night: Metabolic profiles and evolutionary relationships of six axenic non-marine cyanobacteria.</title>
        <authorList>
            <person name="Will S.E."/>
            <person name="Henke P."/>
            <person name="Boedeker C."/>
            <person name="Huang S."/>
            <person name="Brinkmann H."/>
            <person name="Rohde M."/>
            <person name="Jarek M."/>
            <person name="Friedl T."/>
            <person name="Seufert S."/>
            <person name="Schumacher M."/>
            <person name="Overmann J."/>
            <person name="Neumann-Schaal M."/>
            <person name="Petersen J."/>
        </authorList>
    </citation>
    <scope>NUCLEOTIDE SEQUENCE [LARGE SCALE GENOMIC DNA]</scope>
    <source>
        <strain evidence="6 7">SAG 39.79</strain>
    </source>
</reference>
<dbReference type="Pfam" id="PF00072">
    <property type="entry name" value="Response_reg"/>
    <property type="match status" value="1"/>
</dbReference>
<dbReference type="Gene3D" id="3.40.50.2300">
    <property type="match status" value="1"/>
</dbReference>
<dbReference type="GO" id="GO:0006355">
    <property type="term" value="P:regulation of DNA-templated transcription"/>
    <property type="evidence" value="ECO:0007669"/>
    <property type="project" value="InterPro"/>
</dbReference>
<dbReference type="AlphaFoldDB" id="A0AB37UKB2"/>
<accession>A0AB37UKB2</accession>
<dbReference type="SMART" id="SM00421">
    <property type="entry name" value="HTH_LUXR"/>
    <property type="match status" value="1"/>
</dbReference>
<dbReference type="InterPro" id="IPR039420">
    <property type="entry name" value="WalR-like"/>
</dbReference>
<dbReference type="InterPro" id="IPR001789">
    <property type="entry name" value="Sig_transdc_resp-reg_receiver"/>
</dbReference>
<evidence type="ECO:0000259" key="5">
    <source>
        <dbReference type="PROSITE" id="PS50110"/>
    </source>
</evidence>
<dbReference type="CDD" id="cd06170">
    <property type="entry name" value="LuxR_C_like"/>
    <property type="match status" value="1"/>
</dbReference>
<dbReference type="PROSITE" id="PS50043">
    <property type="entry name" value="HTH_LUXR_2"/>
    <property type="match status" value="1"/>
</dbReference>
<dbReference type="GO" id="GO:0003677">
    <property type="term" value="F:DNA binding"/>
    <property type="evidence" value="ECO:0007669"/>
    <property type="project" value="UniProtKB-KW"/>
</dbReference>
<feature type="domain" description="Response regulatory" evidence="5">
    <location>
        <begin position="15"/>
        <end position="131"/>
    </location>
</feature>
<dbReference type="GO" id="GO:0000160">
    <property type="term" value="P:phosphorelay signal transduction system"/>
    <property type="evidence" value="ECO:0007669"/>
    <property type="project" value="InterPro"/>
</dbReference>
<name>A0AB37UKB2_9CYAN</name>
<keyword evidence="2 6" id="KW-0238">DNA-binding</keyword>
<comment type="caution">
    <text evidence="6">The sequence shown here is derived from an EMBL/GenBank/DDBJ whole genome shotgun (WGS) entry which is preliminary data.</text>
</comment>
<keyword evidence="7" id="KW-1185">Reference proteome</keyword>
<feature type="domain" description="HTH luxR-type" evidence="4">
    <location>
        <begin position="163"/>
        <end position="228"/>
    </location>
</feature>
<sequence length="230" mass="25157">MKLVMSRSQVEGVVRILLVEDHALMRRGMKGQFALEPDFCVVGEAADGRVAVQLAAELEPDVVLMDIDLPVMDGIAATQQIKSDRPTTRILALSAFDNDTQVMGMLAAGADGYCLKTIEWEQLLAVIQLIQTGGAYLDPQIARKVARMLKPNPVIPVKEQYSTISPIPVLSSREREVLKLIAEGCSNQEIAQQLFLSLGTVKSYVRMILNKLSVDDRVQAAALAVREGLI</sequence>
<dbReference type="InterPro" id="IPR058245">
    <property type="entry name" value="NreC/VraR/RcsB-like_REC"/>
</dbReference>
<dbReference type="SUPFAM" id="SSF52172">
    <property type="entry name" value="CheY-like"/>
    <property type="match status" value="1"/>
</dbReference>
<evidence type="ECO:0000313" key="6">
    <source>
        <dbReference type="EMBL" id="RUT11839.1"/>
    </source>
</evidence>
<evidence type="ECO:0000259" key="4">
    <source>
        <dbReference type="PROSITE" id="PS50043"/>
    </source>
</evidence>
<dbReference type="SMART" id="SM00448">
    <property type="entry name" value="REC"/>
    <property type="match status" value="1"/>
</dbReference>
<dbReference type="InterPro" id="IPR000792">
    <property type="entry name" value="Tscrpt_reg_LuxR_C"/>
</dbReference>
<dbReference type="PRINTS" id="PR00038">
    <property type="entry name" value="HTHLUXR"/>
</dbReference>
<evidence type="ECO:0000256" key="2">
    <source>
        <dbReference type="ARBA" id="ARBA00023125"/>
    </source>
</evidence>
<evidence type="ECO:0000313" key="7">
    <source>
        <dbReference type="Proteomes" id="UP000282574"/>
    </source>
</evidence>
<dbReference type="EMBL" id="RSCK01000020">
    <property type="protein sequence ID" value="RUT11839.1"/>
    <property type="molecule type" value="Genomic_DNA"/>
</dbReference>